<feature type="transmembrane region" description="Helical" evidence="1">
    <location>
        <begin position="137"/>
        <end position="161"/>
    </location>
</feature>
<reference evidence="2" key="3">
    <citation type="submission" date="2024-05" db="EMBL/GenBank/DDBJ databases">
        <title>Yangia mangrovi SAOS 153D genome.</title>
        <authorList>
            <person name="Verma A."/>
            <person name="Pal Y."/>
            <person name="Sundharam S."/>
            <person name="Bisht B."/>
            <person name="Srinivasan K."/>
        </authorList>
    </citation>
    <scope>NUCLEOTIDE SEQUENCE</scope>
    <source>
        <strain evidence="2">SAOS 153D</strain>
    </source>
</reference>
<dbReference type="Pfam" id="PF09955">
    <property type="entry name" value="DUF2189"/>
    <property type="match status" value="1"/>
</dbReference>
<dbReference type="OrthoDB" id="9809543at2"/>
<keyword evidence="1" id="KW-0812">Transmembrane</keyword>
<gene>
    <name evidence="2" type="ORF">CLG85_022750</name>
    <name evidence="3" type="ORF">CLG85_20745</name>
</gene>
<dbReference type="EMBL" id="NTHN01000404">
    <property type="protein sequence ID" value="PBD17323.1"/>
    <property type="molecule type" value="Genomic_DNA"/>
</dbReference>
<keyword evidence="4" id="KW-1185">Reference proteome</keyword>
<comment type="caution">
    <text evidence="3">The sequence shown here is derived from an EMBL/GenBank/DDBJ whole genome shotgun (WGS) entry which is preliminary data.</text>
</comment>
<evidence type="ECO:0000256" key="1">
    <source>
        <dbReference type="SAM" id="Phobius"/>
    </source>
</evidence>
<feature type="transmembrane region" description="Helical" evidence="1">
    <location>
        <begin position="96"/>
        <end position="116"/>
    </location>
</feature>
<dbReference type="Proteomes" id="UP000217448">
    <property type="component" value="Unassembled WGS sequence"/>
</dbReference>
<organism evidence="3">
    <name type="scientific">Alloyangia mangrovi</name>
    <dbReference type="NCBI Taxonomy" id="1779329"/>
    <lineage>
        <taxon>Bacteria</taxon>
        <taxon>Pseudomonadati</taxon>
        <taxon>Pseudomonadota</taxon>
        <taxon>Alphaproteobacteria</taxon>
        <taxon>Rhodobacterales</taxon>
        <taxon>Roseobacteraceae</taxon>
        <taxon>Alloyangia</taxon>
    </lineage>
</organism>
<evidence type="ECO:0000313" key="3">
    <source>
        <dbReference type="EMBL" id="PBD17323.1"/>
    </source>
</evidence>
<feature type="transmembrane region" description="Helical" evidence="1">
    <location>
        <begin position="193"/>
        <end position="222"/>
    </location>
</feature>
<evidence type="ECO:0000313" key="4">
    <source>
        <dbReference type="Proteomes" id="UP000217448"/>
    </source>
</evidence>
<keyword evidence="1" id="KW-0472">Membrane</keyword>
<name>A0A2A3JQ87_9RHOB</name>
<protein>
    <submittedName>
        <fullName evidence="2">DUF2189 domain-containing protein</fullName>
    </submittedName>
</protein>
<dbReference type="AlphaFoldDB" id="A0A2A3JQ87"/>
<keyword evidence="1" id="KW-1133">Transmembrane helix</keyword>
<reference evidence="4" key="2">
    <citation type="submission" date="2023-07" db="EMBL/GenBank/DDBJ databases">
        <title>Yangia mangrovi SAOS 153D genome.</title>
        <authorList>
            <person name="Verma A."/>
            <person name="Pal Y."/>
            <person name="Sundharam S."/>
            <person name="Bisht B."/>
            <person name="Srinivasan K."/>
        </authorList>
    </citation>
    <scope>NUCLEOTIDE SEQUENCE [LARGE SCALE GENOMIC DNA]</scope>
    <source>
        <strain evidence="4">SAOS 153D</strain>
    </source>
</reference>
<reference evidence="3" key="1">
    <citation type="submission" date="2017-09" db="EMBL/GenBank/DDBJ databases">
        <title>Yangia sp. SAOS 153D whole genome sequencing.</title>
        <authorList>
            <person name="Verma A."/>
            <person name="Krishnamurthi S."/>
        </authorList>
    </citation>
    <scope>NUCLEOTIDE SEQUENCE [LARGE SCALE GENOMIC DNA]</scope>
    <source>
        <strain evidence="3">SAOS 153D</strain>
    </source>
</reference>
<dbReference type="EMBL" id="NTHN02000062">
    <property type="protein sequence ID" value="MCT4372968.1"/>
    <property type="molecule type" value="Genomic_DNA"/>
</dbReference>
<dbReference type="InterPro" id="IPR018692">
    <property type="entry name" value="DUF2189"/>
</dbReference>
<feature type="transmembrane region" description="Helical" evidence="1">
    <location>
        <begin position="243"/>
        <end position="259"/>
    </location>
</feature>
<sequence length="288" mass="31153">MAQTPHTIGNPLSWAAQQLSAAGTHVSASTRELGMDHAHTPRRVRTMAMSDISESLRAGWEDFKACRSDVLFIVLIYPVMGLLLMGMAFHQALLPLIFPMAAGFAILGPMAAVGLYEMSRKREMGLEASWRDAFAVLSSPAFGAMLVMGLYLIALFCTWMLTAHFIHLVTMGPAKHESMGAFLDQVFNTSGGWWMIVLGCGVGFVFALVALAVSVVSFPLLLHRHVGAPVAVMTSVRVLQKNPGVVLTWGALIAALLVLGSLPMLLGLMLVLPLLGHASWHFYRRAVA</sequence>
<accession>A0A2A3JQ87</accession>
<evidence type="ECO:0000313" key="2">
    <source>
        <dbReference type="EMBL" id="MCT4372968.1"/>
    </source>
</evidence>
<dbReference type="RefSeq" id="WP_095883928.1">
    <property type="nucleotide sequence ID" value="NZ_NTHN02000062.1"/>
</dbReference>
<proteinExistence type="predicted"/>
<feature type="transmembrane region" description="Helical" evidence="1">
    <location>
        <begin position="70"/>
        <end position="90"/>
    </location>
</feature>